<keyword evidence="9" id="KW-0233">DNA recombination</keyword>
<keyword evidence="8" id="KW-0413">Isomerase</keyword>
<keyword evidence="5 9" id="KW-0067">ATP-binding</keyword>
<keyword evidence="1 9" id="KW-0547">Nucleotide-binding</keyword>
<dbReference type="CDD" id="cd18809">
    <property type="entry name" value="SF1_C_RecD"/>
    <property type="match status" value="1"/>
</dbReference>
<dbReference type="Gene3D" id="3.40.50.300">
    <property type="entry name" value="P-loop containing nucleotide triphosphate hydrolases"/>
    <property type="match status" value="2"/>
</dbReference>
<feature type="region of interest" description="Disordered" evidence="10">
    <location>
        <begin position="1"/>
        <end position="53"/>
    </location>
</feature>
<dbReference type="GO" id="GO:0005524">
    <property type="term" value="F:ATP binding"/>
    <property type="evidence" value="ECO:0007669"/>
    <property type="project" value="UniProtKB-KW"/>
</dbReference>
<evidence type="ECO:0000256" key="1">
    <source>
        <dbReference type="ARBA" id="ARBA00022741"/>
    </source>
</evidence>
<name>A0AAN7B2N9_9PEZI</name>
<protein>
    <recommendedName>
        <fullName evidence="9">ATP-dependent DNA helicase</fullName>
        <ecNumber evidence="9">5.6.2.3</ecNumber>
    </recommendedName>
</protein>
<evidence type="ECO:0000256" key="4">
    <source>
        <dbReference type="ARBA" id="ARBA00022806"/>
    </source>
</evidence>
<reference evidence="12" key="1">
    <citation type="journal article" date="2023" name="Mol. Phylogenet. Evol.">
        <title>Genome-scale phylogeny and comparative genomics of the fungal order Sordariales.</title>
        <authorList>
            <person name="Hensen N."/>
            <person name="Bonometti L."/>
            <person name="Westerberg I."/>
            <person name="Brannstrom I.O."/>
            <person name="Guillou S."/>
            <person name="Cros-Aarteil S."/>
            <person name="Calhoun S."/>
            <person name="Haridas S."/>
            <person name="Kuo A."/>
            <person name="Mondo S."/>
            <person name="Pangilinan J."/>
            <person name="Riley R."/>
            <person name="LaButti K."/>
            <person name="Andreopoulos B."/>
            <person name="Lipzen A."/>
            <person name="Chen C."/>
            <person name="Yan M."/>
            <person name="Daum C."/>
            <person name="Ng V."/>
            <person name="Clum A."/>
            <person name="Steindorff A."/>
            <person name="Ohm R.A."/>
            <person name="Martin F."/>
            <person name="Silar P."/>
            <person name="Natvig D.O."/>
            <person name="Lalanne C."/>
            <person name="Gautier V."/>
            <person name="Ament-Velasquez S.L."/>
            <person name="Kruys A."/>
            <person name="Hutchinson M.I."/>
            <person name="Powell A.J."/>
            <person name="Barry K."/>
            <person name="Miller A.N."/>
            <person name="Grigoriev I.V."/>
            <person name="Debuchy R."/>
            <person name="Gladieux P."/>
            <person name="Hiltunen Thoren M."/>
            <person name="Johannesson H."/>
        </authorList>
    </citation>
    <scope>NUCLEOTIDE SEQUENCE</scope>
    <source>
        <strain evidence="12">PSN293</strain>
    </source>
</reference>
<keyword evidence="7 9" id="KW-0234">DNA repair</keyword>
<feature type="domain" description="AAA+ ATPase" evidence="11">
    <location>
        <begin position="68"/>
        <end position="223"/>
    </location>
</feature>
<dbReference type="InterPro" id="IPR049163">
    <property type="entry name" value="Pif1-like_2B_dom"/>
</dbReference>
<dbReference type="CDD" id="cd18037">
    <property type="entry name" value="DEXSc_Pif1_like"/>
    <property type="match status" value="1"/>
</dbReference>
<feature type="compositionally biased region" description="Low complexity" evidence="10">
    <location>
        <begin position="26"/>
        <end position="36"/>
    </location>
</feature>
<gene>
    <name evidence="12" type="ORF">QBC37DRAFT_326388</name>
</gene>
<dbReference type="EC" id="5.6.2.3" evidence="9"/>
<evidence type="ECO:0000256" key="7">
    <source>
        <dbReference type="ARBA" id="ARBA00023204"/>
    </source>
</evidence>
<dbReference type="InterPro" id="IPR003593">
    <property type="entry name" value="AAA+_ATPase"/>
</dbReference>
<dbReference type="PANTHER" id="PTHR47642:SF5">
    <property type="entry name" value="ATP-DEPENDENT DNA HELICASE"/>
    <property type="match status" value="1"/>
</dbReference>
<keyword evidence="4 9" id="KW-0347">Helicase</keyword>
<organism evidence="12 13">
    <name type="scientific">Rhypophila decipiens</name>
    <dbReference type="NCBI Taxonomy" id="261697"/>
    <lineage>
        <taxon>Eukaryota</taxon>
        <taxon>Fungi</taxon>
        <taxon>Dikarya</taxon>
        <taxon>Ascomycota</taxon>
        <taxon>Pezizomycotina</taxon>
        <taxon>Sordariomycetes</taxon>
        <taxon>Sordariomycetidae</taxon>
        <taxon>Sordariales</taxon>
        <taxon>Naviculisporaceae</taxon>
        <taxon>Rhypophila</taxon>
    </lineage>
</organism>
<evidence type="ECO:0000313" key="12">
    <source>
        <dbReference type="EMBL" id="KAK4208044.1"/>
    </source>
</evidence>
<comment type="similarity">
    <text evidence="9">Belongs to the helicase family.</text>
</comment>
<comment type="cofactor">
    <cofactor evidence="9">
        <name>Mg(2+)</name>
        <dbReference type="ChEBI" id="CHEBI:18420"/>
    </cofactor>
</comment>
<evidence type="ECO:0000256" key="2">
    <source>
        <dbReference type="ARBA" id="ARBA00022763"/>
    </source>
</evidence>
<comment type="catalytic activity">
    <reaction evidence="9">
        <text>ATP + H2O = ADP + phosphate + H(+)</text>
        <dbReference type="Rhea" id="RHEA:13065"/>
        <dbReference type="ChEBI" id="CHEBI:15377"/>
        <dbReference type="ChEBI" id="CHEBI:15378"/>
        <dbReference type="ChEBI" id="CHEBI:30616"/>
        <dbReference type="ChEBI" id="CHEBI:43474"/>
        <dbReference type="ChEBI" id="CHEBI:456216"/>
        <dbReference type="EC" id="5.6.2.3"/>
    </reaction>
</comment>
<evidence type="ECO:0000259" key="11">
    <source>
        <dbReference type="SMART" id="SM00382"/>
    </source>
</evidence>
<dbReference type="GO" id="GO:0016787">
    <property type="term" value="F:hydrolase activity"/>
    <property type="evidence" value="ECO:0007669"/>
    <property type="project" value="UniProtKB-KW"/>
</dbReference>
<dbReference type="SMART" id="SM00382">
    <property type="entry name" value="AAA"/>
    <property type="match status" value="1"/>
</dbReference>
<proteinExistence type="inferred from homology"/>
<sequence>MEQLHELDYIPLSSPVSESEDGPSFAPADAAEAGVAPQTISNPSAGARRDPQLRLSEEQQKVVDLAAKGHNIFYTGSAGCGKSTVLHAIKRQLRDMGKHVKVMAPTGIAALAIGGETWWRFAGLGPDRLKMSIQKHFSSMASTTQKKLRKRTEKVDVIIIDEVSMVESNNFDRLNRLVKLARRDPNRAFGGLQVIVTGDFCQLPPVKPFEFCLDCGNKMQQGHNGEETTYYCANIKDCPRLRDPFHKWAFCSEAWKECNFEHIHLNGIHRQHDPELISMLQKCRIGEALSEGETDRLMVHESVSTNAITLFSTRKEVDNKNDQCFRALKTDPHEYKSFDDFWWNDDRSCQKDGDKNPVDSDGWESLNALNEHRYPETLTLKIGMPVVLLANLDVAAGLCNGSQGMICGFEPYDPAKLPKRSNSEAAQPNGPPALMGEHAERREEHIRIFCKQEEDRLRRRHNRISKARNAGWRNCVIYPDCQVSERGEPINRAYSLLSRTQVPLAPAWALTIHKAQGMTLDRVIVDLSRAFEEGQVYVALSRATSLKGLTLRGSREGLKVGLGGNKEVREFLRNYFGI</sequence>
<dbReference type="InterPro" id="IPR010285">
    <property type="entry name" value="DNA_helicase_pif1-like_DEAD"/>
</dbReference>
<dbReference type="Pfam" id="PF21530">
    <property type="entry name" value="Pif1_2B_dom"/>
    <property type="match status" value="1"/>
</dbReference>
<dbReference type="InterPro" id="IPR051055">
    <property type="entry name" value="PIF1_helicase"/>
</dbReference>
<dbReference type="GO" id="GO:0006310">
    <property type="term" value="P:DNA recombination"/>
    <property type="evidence" value="ECO:0007669"/>
    <property type="project" value="UniProtKB-KW"/>
</dbReference>
<evidence type="ECO:0000256" key="10">
    <source>
        <dbReference type="SAM" id="MobiDB-lite"/>
    </source>
</evidence>
<keyword evidence="13" id="KW-1185">Reference proteome</keyword>
<comment type="caution">
    <text evidence="12">The sequence shown here is derived from an EMBL/GenBank/DDBJ whole genome shotgun (WGS) entry which is preliminary data.</text>
</comment>
<evidence type="ECO:0000256" key="3">
    <source>
        <dbReference type="ARBA" id="ARBA00022801"/>
    </source>
</evidence>
<dbReference type="Pfam" id="PF05970">
    <property type="entry name" value="PIF1"/>
    <property type="match status" value="1"/>
</dbReference>
<dbReference type="GO" id="GO:0000723">
    <property type="term" value="P:telomere maintenance"/>
    <property type="evidence" value="ECO:0007669"/>
    <property type="project" value="InterPro"/>
</dbReference>
<evidence type="ECO:0000313" key="13">
    <source>
        <dbReference type="Proteomes" id="UP001301769"/>
    </source>
</evidence>
<dbReference type="AlphaFoldDB" id="A0AAN7B2N9"/>
<keyword evidence="3 9" id="KW-0378">Hydrolase</keyword>
<dbReference type="InterPro" id="IPR027417">
    <property type="entry name" value="P-loop_NTPase"/>
</dbReference>
<dbReference type="GO" id="GO:0006281">
    <property type="term" value="P:DNA repair"/>
    <property type="evidence" value="ECO:0007669"/>
    <property type="project" value="UniProtKB-KW"/>
</dbReference>
<accession>A0AAN7B2N9</accession>
<dbReference type="Proteomes" id="UP001301769">
    <property type="component" value="Unassembled WGS sequence"/>
</dbReference>
<reference evidence="12" key="2">
    <citation type="submission" date="2023-05" db="EMBL/GenBank/DDBJ databases">
        <authorList>
            <consortium name="Lawrence Berkeley National Laboratory"/>
            <person name="Steindorff A."/>
            <person name="Hensen N."/>
            <person name="Bonometti L."/>
            <person name="Westerberg I."/>
            <person name="Brannstrom I.O."/>
            <person name="Guillou S."/>
            <person name="Cros-Aarteil S."/>
            <person name="Calhoun S."/>
            <person name="Haridas S."/>
            <person name="Kuo A."/>
            <person name="Mondo S."/>
            <person name="Pangilinan J."/>
            <person name="Riley R."/>
            <person name="Labutti K."/>
            <person name="Andreopoulos B."/>
            <person name="Lipzen A."/>
            <person name="Chen C."/>
            <person name="Yanf M."/>
            <person name="Daum C."/>
            <person name="Ng V."/>
            <person name="Clum A."/>
            <person name="Ohm R."/>
            <person name="Martin F."/>
            <person name="Silar P."/>
            <person name="Natvig D."/>
            <person name="Lalanne C."/>
            <person name="Gautier V."/>
            <person name="Ament-Velasquez S.L."/>
            <person name="Kruys A."/>
            <person name="Hutchinson M.I."/>
            <person name="Powell A.J."/>
            <person name="Barry K."/>
            <person name="Miller A.N."/>
            <person name="Grigoriev I.V."/>
            <person name="Debuchy R."/>
            <person name="Gladieux P."/>
            <person name="Thoren M.H."/>
            <person name="Johannesson H."/>
        </authorList>
    </citation>
    <scope>NUCLEOTIDE SEQUENCE</scope>
    <source>
        <strain evidence="12">PSN293</strain>
    </source>
</reference>
<evidence type="ECO:0000256" key="6">
    <source>
        <dbReference type="ARBA" id="ARBA00023125"/>
    </source>
</evidence>
<keyword evidence="6" id="KW-0238">DNA-binding</keyword>
<dbReference type="SUPFAM" id="SSF52540">
    <property type="entry name" value="P-loop containing nucleoside triphosphate hydrolases"/>
    <property type="match status" value="2"/>
</dbReference>
<evidence type="ECO:0000256" key="5">
    <source>
        <dbReference type="ARBA" id="ARBA00022840"/>
    </source>
</evidence>
<dbReference type="EMBL" id="MU858261">
    <property type="protein sequence ID" value="KAK4208044.1"/>
    <property type="molecule type" value="Genomic_DNA"/>
</dbReference>
<dbReference type="PANTHER" id="PTHR47642">
    <property type="entry name" value="ATP-DEPENDENT DNA HELICASE"/>
    <property type="match status" value="1"/>
</dbReference>
<keyword evidence="2 9" id="KW-0227">DNA damage</keyword>
<evidence type="ECO:0000256" key="9">
    <source>
        <dbReference type="RuleBase" id="RU363044"/>
    </source>
</evidence>
<evidence type="ECO:0000256" key="8">
    <source>
        <dbReference type="ARBA" id="ARBA00023235"/>
    </source>
</evidence>
<dbReference type="GO" id="GO:0043139">
    <property type="term" value="F:5'-3' DNA helicase activity"/>
    <property type="evidence" value="ECO:0007669"/>
    <property type="project" value="UniProtKB-EC"/>
</dbReference>